<evidence type="ECO:0000313" key="2">
    <source>
        <dbReference type="Proteomes" id="UP000176939"/>
    </source>
</evidence>
<reference evidence="1 2" key="1">
    <citation type="journal article" date="2016" name="Nat. Commun.">
        <title>Thousands of microbial genomes shed light on interconnected biogeochemical processes in an aquifer system.</title>
        <authorList>
            <person name="Anantharaman K."/>
            <person name="Brown C.T."/>
            <person name="Hug L.A."/>
            <person name="Sharon I."/>
            <person name="Castelle C.J."/>
            <person name="Probst A.J."/>
            <person name="Thomas B.C."/>
            <person name="Singh A."/>
            <person name="Wilkins M.J."/>
            <person name="Karaoz U."/>
            <person name="Brodie E.L."/>
            <person name="Williams K.H."/>
            <person name="Hubbard S.S."/>
            <person name="Banfield J.F."/>
        </authorList>
    </citation>
    <scope>NUCLEOTIDE SEQUENCE [LARGE SCALE GENOMIC DNA]</scope>
</reference>
<protein>
    <submittedName>
        <fullName evidence="1">Uncharacterized protein</fullName>
    </submittedName>
</protein>
<sequence>MTRHIKTLTEKGWLVLAKSEYFDWYIEKVFASSGYNHPKRKAQRHIKEMNIKWPDVFCFKIKPCMVVY</sequence>
<dbReference type="Proteomes" id="UP000176939">
    <property type="component" value="Unassembled WGS sequence"/>
</dbReference>
<organism evidence="1 2">
    <name type="scientific">Candidatus Woesebacteria bacterium RBG_13_36_22</name>
    <dbReference type="NCBI Taxonomy" id="1802478"/>
    <lineage>
        <taxon>Bacteria</taxon>
        <taxon>Candidatus Woeseibacteriota</taxon>
    </lineage>
</organism>
<dbReference type="EMBL" id="MGFQ01000003">
    <property type="protein sequence ID" value="OGM10651.1"/>
    <property type="molecule type" value="Genomic_DNA"/>
</dbReference>
<accession>A0A1F7X6P2</accession>
<evidence type="ECO:0000313" key="1">
    <source>
        <dbReference type="EMBL" id="OGM10651.1"/>
    </source>
</evidence>
<proteinExistence type="predicted"/>
<gene>
    <name evidence="1" type="ORF">A2Z67_00145</name>
</gene>
<dbReference type="AlphaFoldDB" id="A0A1F7X6P2"/>
<name>A0A1F7X6P2_9BACT</name>
<comment type="caution">
    <text evidence="1">The sequence shown here is derived from an EMBL/GenBank/DDBJ whole genome shotgun (WGS) entry which is preliminary data.</text>
</comment>